<evidence type="ECO:0000313" key="2">
    <source>
        <dbReference type="EMBL" id="CBX95769.1"/>
    </source>
</evidence>
<dbReference type="GO" id="GO:0005634">
    <property type="term" value="C:nucleus"/>
    <property type="evidence" value="ECO:0007669"/>
    <property type="project" value="TreeGrafter"/>
</dbReference>
<organism evidence="3">
    <name type="scientific">Leptosphaeria maculans (strain JN3 / isolate v23.1.3 / race Av1-4-5-6-7-8)</name>
    <name type="common">Blackleg fungus</name>
    <name type="synonym">Phoma lingam</name>
    <dbReference type="NCBI Taxonomy" id="985895"/>
    <lineage>
        <taxon>Eukaryota</taxon>
        <taxon>Fungi</taxon>
        <taxon>Dikarya</taxon>
        <taxon>Ascomycota</taxon>
        <taxon>Pezizomycotina</taxon>
        <taxon>Dothideomycetes</taxon>
        <taxon>Pleosporomycetidae</taxon>
        <taxon>Pleosporales</taxon>
        <taxon>Pleosporineae</taxon>
        <taxon>Leptosphaeriaceae</taxon>
        <taxon>Plenodomus</taxon>
        <taxon>Plenodomus lingam/Leptosphaeria maculans species complex</taxon>
    </lineage>
</organism>
<dbReference type="HOGENOM" id="CLU_029122_1_0_1"/>
<keyword evidence="3" id="KW-1185">Reference proteome</keyword>
<dbReference type="GO" id="GO:0000151">
    <property type="term" value="C:ubiquitin ligase complex"/>
    <property type="evidence" value="ECO:0007669"/>
    <property type="project" value="TreeGrafter"/>
</dbReference>
<name>E4ZVZ3_LEPMJ</name>
<dbReference type="InterPro" id="IPR019193">
    <property type="entry name" value="UBQ-conj_enz_E2-bd_prot"/>
</dbReference>
<protein>
    <recommendedName>
        <fullName evidence="4">Ubiquitin-conjugating enzyme E2-binding protein</fullName>
    </recommendedName>
</protein>
<dbReference type="GO" id="GO:0043161">
    <property type="term" value="P:proteasome-mediated ubiquitin-dependent protein catabolic process"/>
    <property type="evidence" value="ECO:0007669"/>
    <property type="project" value="TreeGrafter"/>
</dbReference>
<dbReference type="PANTHER" id="PTHR31531">
    <property type="entry name" value="E3 UBIQUITIN-PROTEIN LIGASE E3D FAMILY MEMBER"/>
    <property type="match status" value="1"/>
</dbReference>
<proteinExistence type="predicted"/>
<dbReference type="InParanoid" id="E4ZVZ3"/>
<evidence type="ECO:0000313" key="3">
    <source>
        <dbReference type="Proteomes" id="UP000002668"/>
    </source>
</evidence>
<dbReference type="OrthoDB" id="386949at2759"/>
<evidence type="ECO:0008006" key="4">
    <source>
        <dbReference type="Google" id="ProtNLM"/>
    </source>
</evidence>
<dbReference type="Pfam" id="PF09814">
    <property type="entry name" value="HECT_2"/>
    <property type="match status" value="1"/>
</dbReference>
<dbReference type="EMBL" id="FP929127">
    <property type="protein sequence ID" value="CBX95769.1"/>
    <property type="molecule type" value="Genomic_DNA"/>
</dbReference>
<dbReference type="GO" id="GO:0051865">
    <property type="term" value="P:protein autoubiquitination"/>
    <property type="evidence" value="ECO:0007669"/>
    <property type="project" value="TreeGrafter"/>
</dbReference>
<feature type="region of interest" description="Disordered" evidence="1">
    <location>
        <begin position="57"/>
        <end position="79"/>
    </location>
</feature>
<sequence length="640" mass="70829">MVSRRNMMERFPPVFHWSSRESVAVRRKKHHGAHPHSMSRPLLPESAYAELGLPPSVLEDLMNPKPPPSTEHRTVPPPDVVAPNLLESDEGGERPMQPNETSITLYAELLLHVRTVTLFASLRTNHSRETQARASADGSCVTVSHEGESATIRLPFNIKGGGDAALSLPSQPPTKELTLRMQLEETDDTDVLEALNSEDRQANVVPWDGASLNEVGDVVMCCKNCGEVMVQKGKVREWRDLPNENWAEMMDFWHCHKPDESHMHGKEEEEAVGNKGYAAANRLQALEGVGFVDLTSFLFKQEDCDGAQVSHPSIISIRRFPLEKRVWVQRRRPSLTPMAASVDTIALEKHANTRSAILDVSSSSCRWITGVVGQRPSISLSLSSEDRSHAQSIICRHCDHLLGHQDLSTNGWRLQKWNLGIRSPTFFAAGLPTSYSAQKWISARFLSLIENTGFRKFHVHPPLPSSSRPRSTSHTSPTSPSSSSPHSNNNDDNSNSNSNSNNNNNPSATNPPPSSKPPTSLTLWLFTPDLLLSSSLPSPTRLDPTRAMKIFYKPSSTPYTPLQPGQPEPAAIEDVEFPPDLYDELEAALRLSQRILPRTARMWGGWQVGVLERFCAGEVFGGVWKGGEGLFAGLESEDVD</sequence>
<dbReference type="GO" id="GO:0005829">
    <property type="term" value="C:cytosol"/>
    <property type="evidence" value="ECO:0007669"/>
    <property type="project" value="TreeGrafter"/>
</dbReference>
<feature type="compositionally biased region" description="Low complexity" evidence="1">
    <location>
        <begin position="465"/>
        <end position="508"/>
    </location>
</feature>
<dbReference type="PANTHER" id="PTHR31531:SF2">
    <property type="entry name" value="E3 UBIQUITIN-PROTEIN LIGASE E3D"/>
    <property type="match status" value="1"/>
</dbReference>
<feature type="region of interest" description="Disordered" evidence="1">
    <location>
        <begin position="460"/>
        <end position="519"/>
    </location>
</feature>
<dbReference type="GO" id="GO:0031624">
    <property type="term" value="F:ubiquitin conjugating enzyme binding"/>
    <property type="evidence" value="ECO:0007669"/>
    <property type="project" value="TreeGrafter"/>
</dbReference>
<dbReference type="GO" id="GO:0006513">
    <property type="term" value="P:protein monoubiquitination"/>
    <property type="evidence" value="ECO:0007669"/>
    <property type="project" value="TreeGrafter"/>
</dbReference>
<reference evidence="3" key="1">
    <citation type="journal article" date="2011" name="Nat. Commun.">
        <title>Effector diversification within compartments of the Leptosphaeria maculans genome affected by Repeat-Induced Point mutations.</title>
        <authorList>
            <person name="Rouxel T."/>
            <person name="Grandaubert J."/>
            <person name="Hane J.K."/>
            <person name="Hoede C."/>
            <person name="van de Wouw A.P."/>
            <person name="Couloux A."/>
            <person name="Dominguez V."/>
            <person name="Anthouard V."/>
            <person name="Bally P."/>
            <person name="Bourras S."/>
            <person name="Cozijnsen A.J."/>
            <person name="Ciuffetti L.M."/>
            <person name="Degrave A."/>
            <person name="Dilmaghani A."/>
            <person name="Duret L."/>
            <person name="Fudal I."/>
            <person name="Goodwin S.B."/>
            <person name="Gout L."/>
            <person name="Glaser N."/>
            <person name="Linglin J."/>
            <person name="Kema G.H.J."/>
            <person name="Lapalu N."/>
            <person name="Lawrence C.B."/>
            <person name="May K."/>
            <person name="Meyer M."/>
            <person name="Ollivier B."/>
            <person name="Poulain J."/>
            <person name="Schoch C.L."/>
            <person name="Simon A."/>
            <person name="Spatafora J.W."/>
            <person name="Stachowiak A."/>
            <person name="Turgeon B.G."/>
            <person name="Tyler B.M."/>
            <person name="Vincent D."/>
            <person name="Weissenbach J."/>
            <person name="Amselem J."/>
            <person name="Quesneville H."/>
            <person name="Oliver R.P."/>
            <person name="Wincker P."/>
            <person name="Balesdent M.-H."/>
            <person name="Howlett B.J."/>
        </authorList>
    </citation>
    <scope>NUCLEOTIDE SEQUENCE [LARGE SCALE GENOMIC DNA]</scope>
    <source>
        <strain evidence="3">JN3 / isolate v23.1.3 / race Av1-4-5-6-7-8</strain>
    </source>
</reference>
<dbReference type="eggNOG" id="KOG4784">
    <property type="taxonomic scope" value="Eukaryota"/>
</dbReference>
<dbReference type="VEuPathDB" id="FungiDB:LEMA_P029210.1"/>
<dbReference type="GO" id="GO:0061630">
    <property type="term" value="F:ubiquitin protein ligase activity"/>
    <property type="evidence" value="ECO:0007669"/>
    <property type="project" value="TreeGrafter"/>
</dbReference>
<dbReference type="STRING" id="985895.E4ZVZ3"/>
<dbReference type="GeneID" id="13280821"/>
<dbReference type="Proteomes" id="UP000002668">
    <property type="component" value="Genome"/>
</dbReference>
<dbReference type="GO" id="GO:0000209">
    <property type="term" value="P:protein polyubiquitination"/>
    <property type="evidence" value="ECO:0007669"/>
    <property type="project" value="TreeGrafter"/>
</dbReference>
<feature type="compositionally biased region" description="Pro residues" evidence="1">
    <location>
        <begin position="64"/>
        <end position="79"/>
    </location>
</feature>
<evidence type="ECO:0000256" key="1">
    <source>
        <dbReference type="SAM" id="MobiDB-lite"/>
    </source>
</evidence>
<gene>
    <name evidence="2" type="ORF">LEMA_P029210.1</name>
</gene>
<dbReference type="GO" id="GO:0030332">
    <property type="term" value="F:cyclin binding"/>
    <property type="evidence" value="ECO:0007669"/>
    <property type="project" value="TreeGrafter"/>
</dbReference>
<dbReference type="AlphaFoldDB" id="E4ZVZ3"/>
<accession>E4ZVZ3</accession>